<feature type="transmembrane region" description="Helical" evidence="1">
    <location>
        <begin position="138"/>
        <end position="160"/>
    </location>
</feature>
<proteinExistence type="predicted"/>
<feature type="transmembrane region" description="Helical" evidence="1">
    <location>
        <begin position="31"/>
        <end position="53"/>
    </location>
</feature>
<evidence type="ECO:0000313" key="2">
    <source>
        <dbReference type="EMBL" id="MFD2411498.1"/>
    </source>
</evidence>
<dbReference type="Proteomes" id="UP001597448">
    <property type="component" value="Unassembled WGS sequence"/>
</dbReference>
<name>A0ABW5F8U8_9BACL</name>
<keyword evidence="1" id="KW-1133">Transmembrane helix</keyword>
<organism evidence="2 3">
    <name type="scientific">Paenibacillus rhizoplanae</name>
    <dbReference type="NCBI Taxonomy" id="1917181"/>
    <lineage>
        <taxon>Bacteria</taxon>
        <taxon>Bacillati</taxon>
        <taxon>Bacillota</taxon>
        <taxon>Bacilli</taxon>
        <taxon>Bacillales</taxon>
        <taxon>Paenibacillaceae</taxon>
        <taxon>Paenibacillus</taxon>
    </lineage>
</organism>
<gene>
    <name evidence="2" type="ORF">ACFSX3_16540</name>
</gene>
<evidence type="ECO:0000313" key="3">
    <source>
        <dbReference type="Proteomes" id="UP001597448"/>
    </source>
</evidence>
<feature type="transmembrane region" description="Helical" evidence="1">
    <location>
        <begin position="109"/>
        <end position="132"/>
    </location>
</feature>
<keyword evidence="1" id="KW-0812">Transmembrane</keyword>
<feature type="transmembrane region" description="Helical" evidence="1">
    <location>
        <begin position="59"/>
        <end position="79"/>
    </location>
</feature>
<keyword evidence="3" id="KW-1185">Reference proteome</keyword>
<protein>
    <submittedName>
        <fullName evidence="2">DUF3278 domain-containing protein</fullName>
    </submittedName>
</protein>
<reference evidence="3" key="1">
    <citation type="journal article" date="2019" name="Int. J. Syst. Evol. Microbiol.">
        <title>The Global Catalogue of Microorganisms (GCM) 10K type strain sequencing project: providing services to taxonomists for standard genome sequencing and annotation.</title>
        <authorList>
            <consortium name="The Broad Institute Genomics Platform"/>
            <consortium name="The Broad Institute Genome Sequencing Center for Infectious Disease"/>
            <person name="Wu L."/>
            <person name="Ma J."/>
        </authorList>
    </citation>
    <scope>NUCLEOTIDE SEQUENCE [LARGE SCALE GENOMIC DNA]</scope>
    <source>
        <strain evidence="3">CCM 8725</strain>
    </source>
</reference>
<accession>A0ABW5F8U8</accession>
<sequence length="169" mass="19623">MLSNMEKRMLKPFVGYMEERDEYQRGEIHRVLAGACMHALYLTSGLMLISLIMDTIHHTFTFGTMALFIVQQFVAYYILIRLRKTGVAETEYDIDADYEKTIKALKKKFFLAGAQWGFTMLVLMEFLFPALAGEKIEIHLFNILVWCIMGAAFGIITYFLQKRNIKKIV</sequence>
<keyword evidence="1" id="KW-0472">Membrane</keyword>
<evidence type="ECO:0000256" key="1">
    <source>
        <dbReference type="SAM" id="Phobius"/>
    </source>
</evidence>
<dbReference type="RefSeq" id="WP_209993754.1">
    <property type="nucleotide sequence ID" value="NZ_JBHSVQ010000001.1"/>
</dbReference>
<comment type="caution">
    <text evidence="2">The sequence shown here is derived from an EMBL/GenBank/DDBJ whole genome shotgun (WGS) entry which is preliminary data.</text>
</comment>
<dbReference type="InterPro" id="IPR021697">
    <property type="entry name" value="DUF3278"/>
</dbReference>
<dbReference type="Pfam" id="PF11683">
    <property type="entry name" value="DUF3278"/>
    <property type="match status" value="1"/>
</dbReference>
<dbReference type="EMBL" id="JBHUKY010000027">
    <property type="protein sequence ID" value="MFD2411498.1"/>
    <property type="molecule type" value="Genomic_DNA"/>
</dbReference>